<evidence type="ECO:0000313" key="7">
    <source>
        <dbReference type="EMBL" id="WBO23988.1"/>
    </source>
</evidence>
<evidence type="ECO:0000256" key="5">
    <source>
        <dbReference type="SAM" id="Phobius"/>
    </source>
</evidence>
<proteinExistence type="inferred from homology"/>
<keyword evidence="5" id="KW-0812">Transmembrane</keyword>
<dbReference type="RefSeq" id="WP_270078617.1">
    <property type="nucleotide sequence ID" value="NZ_CP115174.1"/>
</dbReference>
<dbReference type="NCBIfam" id="NF010513">
    <property type="entry name" value="PRK13922.12-3"/>
    <property type="match status" value="1"/>
</dbReference>
<protein>
    <recommendedName>
        <fullName evidence="2">Cell shape-determining protein MreC</fullName>
    </recommendedName>
    <alternativeName>
        <fullName evidence="4">Cell shape protein MreC</fullName>
    </alternativeName>
</protein>
<dbReference type="PANTHER" id="PTHR34138:SF1">
    <property type="entry name" value="CELL SHAPE-DETERMINING PROTEIN MREC"/>
    <property type="match status" value="1"/>
</dbReference>
<dbReference type="InterPro" id="IPR042175">
    <property type="entry name" value="Cell/Rod_MreC_2"/>
</dbReference>
<feature type="transmembrane region" description="Helical" evidence="5">
    <location>
        <begin position="21"/>
        <end position="43"/>
    </location>
</feature>
<dbReference type="Gene3D" id="2.40.10.340">
    <property type="entry name" value="Rod shape-determining protein MreC, domain 1"/>
    <property type="match status" value="1"/>
</dbReference>
<evidence type="ECO:0000256" key="1">
    <source>
        <dbReference type="ARBA" id="ARBA00009369"/>
    </source>
</evidence>
<dbReference type="InterPro" id="IPR055342">
    <property type="entry name" value="MreC_beta-barrel_core"/>
</dbReference>
<dbReference type="InterPro" id="IPR042177">
    <property type="entry name" value="Cell/Rod_1"/>
</dbReference>
<dbReference type="Gene3D" id="2.40.10.350">
    <property type="entry name" value="Rod shape-determining protein MreC, domain 2"/>
    <property type="match status" value="1"/>
</dbReference>
<evidence type="ECO:0000256" key="2">
    <source>
        <dbReference type="ARBA" id="ARBA00013855"/>
    </source>
</evidence>
<feature type="domain" description="Rod shape-determining protein MreC beta-barrel core" evidence="6">
    <location>
        <begin position="137"/>
        <end position="273"/>
    </location>
</feature>
<evidence type="ECO:0000259" key="6">
    <source>
        <dbReference type="Pfam" id="PF04085"/>
    </source>
</evidence>
<evidence type="ECO:0000256" key="3">
    <source>
        <dbReference type="ARBA" id="ARBA00022960"/>
    </source>
</evidence>
<dbReference type="PANTHER" id="PTHR34138">
    <property type="entry name" value="CELL SHAPE-DETERMINING PROTEIN MREC"/>
    <property type="match status" value="1"/>
</dbReference>
<dbReference type="Proteomes" id="UP001210865">
    <property type="component" value="Chromosome"/>
</dbReference>
<keyword evidence="5" id="KW-0472">Membrane</keyword>
<comment type="similarity">
    <text evidence="1">Belongs to the MreC family.</text>
</comment>
<evidence type="ECO:0000256" key="4">
    <source>
        <dbReference type="ARBA" id="ARBA00032089"/>
    </source>
</evidence>
<dbReference type="InterPro" id="IPR007221">
    <property type="entry name" value="MreC"/>
</dbReference>
<accession>A0ABY7NRH3</accession>
<sequence length="295" mass="30554">MKAPTRNRRPGFSRRAQYGLFLSYVVAVTGILVGLGLIVVAHVDPQGFGAIRGTAMDVTTPISSAGRGVVRGAGNVVDGVGAYFFAASRNAAMARELDADRRDLVRARILALENERLRRMLKLVDNRPASVAVARIVGSTGVSSRRFATLNAGSVQGVRPGQPVRSPEGLIGHVTDAGAFASRVLLITDNSSVVPVRLARGGAPALAAGRGDGGIEIRPLGAGGNPFNRGDIVLTSGTGGLYPPDVPVAVILRKEGDIAVAWPLANPSQLDYAVVEQPFAGLPPPVPAAPAPAKR</sequence>
<gene>
    <name evidence="7" type="primary">mreC</name>
    <name evidence="7" type="ORF">PBT88_07720</name>
</gene>
<keyword evidence="5" id="KW-1133">Transmembrane helix</keyword>
<name>A0ABY7NRH3_9SPHN</name>
<dbReference type="Pfam" id="PF04085">
    <property type="entry name" value="MreC"/>
    <property type="match status" value="1"/>
</dbReference>
<keyword evidence="3" id="KW-0133">Cell shape</keyword>
<evidence type="ECO:0000313" key="8">
    <source>
        <dbReference type="Proteomes" id="UP001210865"/>
    </source>
</evidence>
<keyword evidence="8" id="KW-1185">Reference proteome</keyword>
<dbReference type="EMBL" id="CP115174">
    <property type="protein sequence ID" value="WBO23988.1"/>
    <property type="molecule type" value="Genomic_DNA"/>
</dbReference>
<organism evidence="7 8">
    <name type="scientific">Sphingomonas abietis</name>
    <dbReference type="NCBI Taxonomy" id="3012344"/>
    <lineage>
        <taxon>Bacteria</taxon>
        <taxon>Pseudomonadati</taxon>
        <taxon>Pseudomonadota</taxon>
        <taxon>Alphaproteobacteria</taxon>
        <taxon>Sphingomonadales</taxon>
        <taxon>Sphingomonadaceae</taxon>
        <taxon>Sphingomonas</taxon>
    </lineage>
</organism>
<reference evidence="7 8" key="1">
    <citation type="submission" date="2022-12" db="EMBL/GenBank/DDBJ databases">
        <title>Sphingomonas abieness sp. nov., an endophytic bacterium isolated from Abies koreana.</title>
        <authorList>
            <person name="Jiang L."/>
            <person name="Lee J."/>
        </authorList>
    </citation>
    <scope>NUCLEOTIDE SEQUENCE [LARGE SCALE GENOMIC DNA]</scope>
    <source>
        <strain evidence="8">PAMB 00755</strain>
    </source>
</reference>